<dbReference type="InParanoid" id="M3YJV2"/>
<protein>
    <submittedName>
        <fullName evidence="2">Uncharacterized protein</fullName>
    </submittedName>
</protein>
<sequence length="170" mass="18600">PPQPVLLSLFRVLPSQKTFLGDTDPGTLFWTLSLRERPREIPPSKNKVRSVQAGHLLRDSTKLTFKAARAGPRPAPVPVPAHSFLAGPHLPPRASLQALLPRAMYPQEGFLVGLFFTPPPYPFKSNKTVVCPPQLQGVKQLALPRKTHPLPTVPHPEPSHQGRAPGPRPG</sequence>
<name>M3YJV2_MUSPF</name>
<dbReference type="HOGENOM" id="CLU_1574330_0_0_1"/>
<dbReference type="Ensembl" id="ENSMPUT00000011801.1">
    <property type="protein sequence ID" value="ENSMPUP00000011609.1"/>
    <property type="gene ID" value="ENSMPUG00000011703.1"/>
</dbReference>
<proteinExistence type="predicted"/>
<accession>M3YJV2</accession>
<dbReference type="AlphaFoldDB" id="M3YJV2"/>
<organism evidence="2">
    <name type="scientific">Mustela putorius furo</name>
    <name type="common">European domestic ferret</name>
    <name type="synonym">Mustela furo</name>
    <dbReference type="NCBI Taxonomy" id="9669"/>
    <lineage>
        <taxon>Eukaryota</taxon>
        <taxon>Metazoa</taxon>
        <taxon>Chordata</taxon>
        <taxon>Craniata</taxon>
        <taxon>Vertebrata</taxon>
        <taxon>Euteleostomi</taxon>
        <taxon>Mammalia</taxon>
        <taxon>Eutheria</taxon>
        <taxon>Laurasiatheria</taxon>
        <taxon>Carnivora</taxon>
        <taxon>Caniformia</taxon>
        <taxon>Musteloidea</taxon>
        <taxon>Mustelidae</taxon>
        <taxon>Mustelinae</taxon>
        <taxon>Mustela</taxon>
    </lineage>
</organism>
<feature type="region of interest" description="Disordered" evidence="1">
    <location>
        <begin position="141"/>
        <end position="170"/>
    </location>
</feature>
<dbReference type="EMBL" id="AEYP01040341">
    <property type="status" value="NOT_ANNOTATED_CDS"/>
    <property type="molecule type" value="Genomic_DNA"/>
</dbReference>
<reference evidence="2" key="1">
    <citation type="submission" date="2024-06" db="UniProtKB">
        <authorList>
            <consortium name="Ensembl"/>
        </authorList>
    </citation>
    <scope>IDENTIFICATION</scope>
</reference>
<evidence type="ECO:0000313" key="2">
    <source>
        <dbReference type="Ensembl" id="ENSMPUP00000011609.1"/>
    </source>
</evidence>
<evidence type="ECO:0000256" key="1">
    <source>
        <dbReference type="SAM" id="MobiDB-lite"/>
    </source>
</evidence>